<evidence type="ECO:0000256" key="1">
    <source>
        <dbReference type="SAM" id="SignalP"/>
    </source>
</evidence>
<dbReference type="Proteomes" id="UP000075604">
    <property type="component" value="Unassembled WGS sequence"/>
</dbReference>
<name>A0A150PM40_SORCE</name>
<sequence>MELSCTRLAALLVVPLVTTACIGAELDSDPEALLAEAESALVSDNGYLPNALSLNALSLNALSLNALSLNALSLNALSSNSLSAIKDPGTNGSLARELLRYVVSCSLRPDQTFSFSWTDANGVVHPEVYRGDLGYAHWWTTTPLGTATTNNTYVQGQITACLAARMNWYGVSVRISLRNNEMASTPEERAAFPVREGAFWGNVFSTTQAPYLRACYSPAGVARARQLQRDCAAGHLSVDPVTGATAVQPCGSMQIVGSCDTVCNGKDYVNGFYRGCIRNSSVSPWERTDEVITTFLTAGP</sequence>
<organism evidence="2 3">
    <name type="scientific">Sorangium cellulosum</name>
    <name type="common">Polyangium cellulosum</name>
    <dbReference type="NCBI Taxonomy" id="56"/>
    <lineage>
        <taxon>Bacteria</taxon>
        <taxon>Pseudomonadati</taxon>
        <taxon>Myxococcota</taxon>
        <taxon>Polyangia</taxon>
        <taxon>Polyangiales</taxon>
        <taxon>Polyangiaceae</taxon>
        <taxon>Sorangium</taxon>
    </lineage>
</organism>
<proteinExistence type="predicted"/>
<comment type="caution">
    <text evidence="2">The sequence shown here is derived from an EMBL/GenBank/DDBJ whole genome shotgun (WGS) entry which is preliminary data.</text>
</comment>
<feature type="signal peptide" evidence="1">
    <location>
        <begin position="1"/>
        <end position="20"/>
    </location>
</feature>
<dbReference type="PROSITE" id="PS51257">
    <property type="entry name" value="PROKAR_LIPOPROTEIN"/>
    <property type="match status" value="1"/>
</dbReference>
<gene>
    <name evidence="2" type="ORF">BE04_41035</name>
</gene>
<evidence type="ECO:0000313" key="2">
    <source>
        <dbReference type="EMBL" id="KYF56797.1"/>
    </source>
</evidence>
<evidence type="ECO:0008006" key="4">
    <source>
        <dbReference type="Google" id="ProtNLM"/>
    </source>
</evidence>
<dbReference type="AlphaFoldDB" id="A0A150PM40"/>
<feature type="chain" id="PRO_5007566034" description="Secreted protein" evidence="1">
    <location>
        <begin position="21"/>
        <end position="300"/>
    </location>
</feature>
<dbReference type="EMBL" id="JELX01002022">
    <property type="protein sequence ID" value="KYF56797.1"/>
    <property type="molecule type" value="Genomic_DNA"/>
</dbReference>
<keyword evidence="1" id="KW-0732">Signal</keyword>
<reference evidence="2 3" key="1">
    <citation type="submission" date="2014-02" db="EMBL/GenBank/DDBJ databases">
        <title>The small core and large imbalanced accessory genome model reveals a collaborative survival strategy of Sorangium cellulosum strains in nature.</title>
        <authorList>
            <person name="Han K."/>
            <person name="Peng R."/>
            <person name="Blom J."/>
            <person name="Li Y.-Z."/>
        </authorList>
    </citation>
    <scope>NUCLEOTIDE SEQUENCE [LARGE SCALE GENOMIC DNA]</scope>
    <source>
        <strain evidence="2 3">So0157-18</strain>
    </source>
</reference>
<accession>A0A150PM40</accession>
<evidence type="ECO:0000313" key="3">
    <source>
        <dbReference type="Proteomes" id="UP000075604"/>
    </source>
</evidence>
<protein>
    <recommendedName>
        <fullName evidence="4">Secreted protein</fullName>
    </recommendedName>
</protein>